<evidence type="ECO:0000259" key="6">
    <source>
        <dbReference type="PROSITE" id="PS50885"/>
    </source>
</evidence>
<accession>A0A0U3EV76</accession>
<dbReference type="SMART" id="SM00283">
    <property type="entry name" value="MA"/>
    <property type="match status" value="1"/>
</dbReference>
<feature type="domain" description="HAMP" evidence="6">
    <location>
        <begin position="96"/>
        <end position="149"/>
    </location>
</feature>
<dbReference type="SUPFAM" id="SSF58104">
    <property type="entry name" value="Methyl-accepting chemotaxis protein (MCP) signaling domain"/>
    <property type="match status" value="1"/>
</dbReference>
<dbReference type="EMBL" id="CP013068">
    <property type="protein sequence ID" value="ALV30079.1"/>
    <property type="molecule type" value="Genomic_DNA"/>
</dbReference>
<evidence type="ECO:0000256" key="2">
    <source>
        <dbReference type="ARBA" id="ARBA00029447"/>
    </source>
</evidence>
<keyword evidence="4" id="KW-0812">Transmembrane</keyword>
<dbReference type="PANTHER" id="PTHR32089:SF112">
    <property type="entry name" value="LYSOZYME-LIKE PROTEIN-RELATED"/>
    <property type="match status" value="1"/>
</dbReference>
<dbReference type="RefSeq" id="WP_058900709.1">
    <property type="nucleotide sequence ID" value="NZ_CP013068.1"/>
</dbReference>
<evidence type="ECO:0000256" key="1">
    <source>
        <dbReference type="ARBA" id="ARBA00023224"/>
    </source>
</evidence>
<dbReference type="CDD" id="cd06225">
    <property type="entry name" value="HAMP"/>
    <property type="match status" value="1"/>
</dbReference>
<dbReference type="PROSITE" id="PS50885">
    <property type="entry name" value="HAMP"/>
    <property type="match status" value="1"/>
</dbReference>
<gene>
    <name evidence="7" type="ORF">APZ00_13360</name>
</gene>
<dbReference type="GO" id="GO:0016020">
    <property type="term" value="C:membrane"/>
    <property type="evidence" value="ECO:0007669"/>
    <property type="project" value="InterPro"/>
</dbReference>
<dbReference type="InterPro" id="IPR004089">
    <property type="entry name" value="MCPsignal_dom"/>
</dbReference>
<evidence type="ECO:0000313" key="7">
    <source>
        <dbReference type="EMBL" id="ALV30079.1"/>
    </source>
</evidence>
<dbReference type="STRING" id="121719.APZ00_13360"/>
<dbReference type="PANTHER" id="PTHR32089">
    <property type="entry name" value="METHYL-ACCEPTING CHEMOTAXIS PROTEIN MCPB"/>
    <property type="match status" value="1"/>
</dbReference>
<evidence type="ECO:0000313" key="8">
    <source>
        <dbReference type="Proteomes" id="UP000064921"/>
    </source>
</evidence>
<dbReference type="Pfam" id="PF00672">
    <property type="entry name" value="HAMP"/>
    <property type="match status" value="1"/>
</dbReference>
<sequence>MHDNVSTGIRLSILGRFLVLVVTSALIMVAGTGYAFYVFREALTSALGDPSQAQAFLGPQASSLLDGLIIDQMLQIVLVCSPIGIAFLALAVVLALGVARPLNRLQDGLDLLSQGQLDVNIDGASRSDEIGAIARSVVQFREKLAARAKEEVEFQAAQQTQMEQERRELMHDVASDFERSVISVVEALTSTAHAVGGNALDLRQAVGNSSRAVDEVSTATAEAGQSVRVMSQSAEELAVSISTIGRDVENASQIASAAVLEARQTDEIVGRLSETGRQIGEVVELISQIANQTNLLALNATIEAARAGEAGRGFAVVANEVKALAGQTTKATEEITSQVASVQFVAEQAVGAIRSITATIEQISQISEAVHGSVQSQMQATGEISRSVHVANASTERVGGNMNRLAEAMQASTSATDEMHAAAGELTHLSASLQTQVSQFLTSIRAA</sequence>
<dbReference type="Gene3D" id="6.10.340.10">
    <property type="match status" value="1"/>
</dbReference>
<keyword evidence="8" id="KW-1185">Reference proteome</keyword>
<keyword evidence="4" id="KW-1133">Transmembrane helix</keyword>
<keyword evidence="4" id="KW-0472">Membrane</keyword>
<proteinExistence type="inferred from homology"/>
<evidence type="ECO:0000256" key="4">
    <source>
        <dbReference type="SAM" id="Phobius"/>
    </source>
</evidence>
<protein>
    <submittedName>
        <fullName evidence="7">Chemotaxis protein</fullName>
    </submittedName>
</protein>
<dbReference type="Pfam" id="PF00015">
    <property type="entry name" value="MCPsignal"/>
    <property type="match status" value="1"/>
</dbReference>
<feature type="transmembrane region" description="Helical" evidence="4">
    <location>
        <begin position="73"/>
        <end position="99"/>
    </location>
</feature>
<dbReference type="PROSITE" id="PS50111">
    <property type="entry name" value="CHEMOTAXIS_TRANSDUC_2"/>
    <property type="match status" value="1"/>
</dbReference>
<dbReference type="eggNOG" id="COG0840">
    <property type="taxonomic scope" value="Bacteria"/>
</dbReference>
<dbReference type="InterPro" id="IPR003660">
    <property type="entry name" value="HAMP_dom"/>
</dbReference>
<dbReference type="KEGG" id="pphr:APZ00_13360"/>
<dbReference type="AlphaFoldDB" id="A0A0U3EV76"/>
<evidence type="ECO:0000256" key="3">
    <source>
        <dbReference type="PROSITE-ProRule" id="PRU00284"/>
    </source>
</evidence>
<organism evidence="7 8">
    <name type="scientific">Pannonibacter phragmitetus</name>
    <dbReference type="NCBI Taxonomy" id="121719"/>
    <lineage>
        <taxon>Bacteria</taxon>
        <taxon>Pseudomonadati</taxon>
        <taxon>Pseudomonadota</taxon>
        <taxon>Alphaproteobacteria</taxon>
        <taxon>Hyphomicrobiales</taxon>
        <taxon>Stappiaceae</taxon>
        <taxon>Pannonibacter</taxon>
    </lineage>
</organism>
<comment type="similarity">
    <text evidence="2">Belongs to the methyl-accepting chemotaxis (MCP) protein family.</text>
</comment>
<feature type="transmembrane region" description="Helical" evidence="4">
    <location>
        <begin position="17"/>
        <end position="39"/>
    </location>
</feature>
<dbReference type="SMART" id="SM00304">
    <property type="entry name" value="HAMP"/>
    <property type="match status" value="3"/>
</dbReference>
<dbReference type="Gene3D" id="1.10.287.950">
    <property type="entry name" value="Methyl-accepting chemotaxis protein"/>
    <property type="match status" value="1"/>
</dbReference>
<evidence type="ECO:0000259" key="5">
    <source>
        <dbReference type="PROSITE" id="PS50111"/>
    </source>
</evidence>
<dbReference type="GO" id="GO:0007165">
    <property type="term" value="P:signal transduction"/>
    <property type="evidence" value="ECO:0007669"/>
    <property type="project" value="UniProtKB-KW"/>
</dbReference>
<name>A0A0U3EV76_9HYPH</name>
<feature type="domain" description="Methyl-accepting transducer" evidence="5">
    <location>
        <begin position="191"/>
        <end position="427"/>
    </location>
</feature>
<dbReference type="Proteomes" id="UP000064921">
    <property type="component" value="Chromosome"/>
</dbReference>
<keyword evidence="1 3" id="KW-0807">Transducer</keyword>
<reference evidence="7 8" key="1">
    <citation type="submission" date="2015-10" db="EMBL/GenBank/DDBJ databases">
        <title>The world's first case of liver abscess caused by Pannonibacter phragmitetus.</title>
        <authorList>
            <person name="Ming D."/>
            <person name="Wang M."/>
            <person name="Zhou Y."/>
            <person name="Jiang T."/>
            <person name="Hu S."/>
        </authorList>
    </citation>
    <scope>NUCLEOTIDE SEQUENCE [LARGE SCALE GENOMIC DNA]</scope>
    <source>
        <strain evidence="7 8">31801</strain>
    </source>
</reference>